<dbReference type="InterPro" id="IPR002052">
    <property type="entry name" value="DNA_methylase_N6_adenine_CS"/>
</dbReference>
<dbReference type="GO" id="GO:0003677">
    <property type="term" value="F:DNA binding"/>
    <property type="evidence" value="ECO:0007669"/>
    <property type="project" value="InterPro"/>
</dbReference>
<dbReference type="InterPro" id="IPR029063">
    <property type="entry name" value="SAM-dependent_MTases_sf"/>
</dbReference>
<comment type="catalytic activity">
    <reaction evidence="6">
        <text>a 2'-deoxyadenosine in DNA + S-adenosyl-L-methionine = an N(6)-methyl-2'-deoxyadenosine in DNA + S-adenosyl-L-homocysteine + H(+)</text>
        <dbReference type="Rhea" id="RHEA:15197"/>
        <dbReference type="Rhea" id="RHEA-COMP:12418"/>
        <dbReference type="Rhea" id="RHEA-COMP:12419"/>
        <dbReference type="ChEBI" id="CHEBI:15378"/>
        <dbReference type="ChEBI" id="CHEBI:57856"/>
        <dbReference type="ChEBI" id="CHEBI:59789"/>
        <dbReference type="ChEBI" id="CHEBI:90615"/>
        <dbReference type="ChEBI" id="CHEBI:90616"/>
        <dbReference type="EC" id="2.1.1.72"/>
    </reaction>
</comment>
<name>A0A0A0E873_9RHOB</name>
<dbReference type="PROSITE" id="PS00092">
    <property type="entry name" value="N6_MTASE"/>
    <property type="match status" value="1"/>
</dbReference>
<dbReference type="STRING" id="1461694.ATO9_23000"/>
<dbReference type="PRINTS" id="PR00507">
    <property type="entry name" value="N12N6MTFRASE"/>
</dbReference>
<dbReference type="SUPFAM" id="SSF53335">
    <property type="entry name" value="S-adenosyl-L-methionine-dependent methyltransferases"/>
    <property type="match status" value="1"/>
</dbReference>
<evidence type="ECO:0000256" key="1">
    <source>
        <dbReference type="ARBA" id="ARBA00006594"/>
    </source>
</evidence>
<dbReference type="eggNOG" id="COG1002">
    <property type="taxonomic scope" value="Bacteria"/>
</dbReference>
<dbReference type="Pfam" id="PF02384">
    <property type="entry name" value="N6_Mtase"/>
    <property type="match status" value="1"/>
</dbReference>
<evidence type="ECO:0000256" key="4">
    <source>
        <dbReference type="ARBA" id="ARBA00022679"/>
    </source>
</evidence>
<dbReference type="GO" id="GO:0032259">
    <property type="term" value="P:methylation"/>
    <property type="evidence" value="ECO:0007669"/>
    <property type="project" value="UniProtKB-KW"/>
</dbReference>
<comment type="similarity">
    <text evidence="1">Belongs to the N(4)/N(6)-methyltransferase family.</text>
</comment>
<sequence length="1038" mass="116227">MKGSDKHALRWLEQLGYTAEPRVLHVRGSTVEKTHPFALEIETLLKPDGAIQARAVFDVEGVPTVIFVDENGGTGDRPTLDAIRKRIWNQNLATVVIELGETEAKAVPVRRLADAQETLRIEDARADGPFSALDVASANLTRRKPTWFDMKARVDAKLLANLSRAVDNITRNGLEESANLDEVDGRELANLLMGQVLFISYLEHRGIVGETYRSRRDVRAMHGLVAEADRDGVRRLIESLREDFNGDFLGDDRHHPWNALAKTGFETLNAFLRQTDLETGQQAFWNYDFSFIPVELLSGLYETFLSKAEQATNGAYYTPRNLAVLAIDQALDASTAPLEETIFDGACGSGILLTTAYRRLIALSEHAAGTPLGFTERGELLKRSIFGGDINPMACRVTAFSLYLSLLEGLDPKDIYEAQEKEGTRLPSLEGTNLVRGRKDADFFAEAHRFSGRKFSMVISNPPWAEPAGGTWSSMDDWAKAAGLPVARRQIAGAFTERALEFLAESGVACFILPIGQFLAPTSADYVERLFRKYLPLRLTNFGDLQNLLFPSAENTCHVFLGQRRTTEVNQPTPMEAFEYLVPKADLSLVYGRLTMQSADRHRVLTQSVIDDPKLLVALMWGDANDLAIWSRLTIRGRLADFWEGPQLFRRWVKRKGIHRMDKSRQAVSAEPLRAMNYVSVEALRTGSPVLHRDLLGSWPEENETVVGLSDGVQRVFDGPRVLFPDGFSREEPNIRAVYFDGPASFTSSVGVIAGKPEHAELLKFLAAYLRSALARYFLVINGWKRLTDRNAMHLKDVEGFPFFTPEGAPDPKAANAALRKVVGLIDEIAAMPELEQKRAYEDVRAEIDGEIFQYFGLYEEEKALILETCEVILPSVRPRNYRSLDTPIQRPATQEDFDCYAKGLADALTSWRERTSGQGRFRVEVFASQGDRQGRLGIARVHYEEAPTGPPLAKARLNDAAVIETLRVLREAGLQMIPSGEYMGLVPDIHIWVGGDLYVVRPLARRNWTLRQALRDGERIVRDVQQRVPEPRERQSA</sequence>
<evidence type="ECO:0000256" key="3">
    <source>
        <dbReference type="ARBA" id="ARBA00022603"/>
    </source>
</evidence>
<dbReference type="EMBL" id="AQQX01000030">
    <property type="protein sequence ID" value="KGM46614.1"/>
    <property type="molecule type" value="Genomic_DNA"/>
</dbReference>
<reference evidence="8 9" key="1">
    <citation type="journal article" date="2015" name="Antonie Van Leeuwenhoek">
        <title>Pseudooceanicola atlanticus gen. nov. sp. nov., isolated from surface seawater of the Atlantic Ocean and reclassification of Oceanicola batsensis, Oceanicola marinus, Oceanicola nitratireducens, Oceanicola nanhaiensis, Oceanicola antarcticus and Oceanicola flagellatus, as Pseudooceanicola batsensis comb. nov., Pseudooceanicola marinus comb. nov., Pseudooceanicola nitratireducens comb. nov., Pseudooceanicola nanhaiensis comb. nov., Pseudooceanicola antarcticus comb. nov., and Pseudooceanicola flagellatus comb. nov.</title>
        <authorList>
            <person name="Lai Q."/>
            <person name="Li G."/>
            <person name="Liu X."/>
            <person name="Du Y."/>
            <person name="Sun F."/>
            <person name="Shao Z."/>
        </authorList>
    </citation>
    <scope>NUCLEOTIDE SEQUENCE [LARGE SCALE GENOMIC DNA]</scope>
    <source>
        <strain evidence="8 9">22II-s11g</strain>
    </source>
</reference>
<feature type="domain" description="DNA methylase adenine-specific" evidence="7">
    <location>
        <begin position="296"/>
        <end position="519"/>
    </location>
</feature>
<dbReference type="PANTHER" id="PTHR33841:SF1">
    <property type="entry name" value="DNA METHYLTRANSFERASE A"/>
    <property type="match status" value="1"/>
</dbReference>
<dbReference type="InterPro" id="IPR003356">
    <property type="entry name" value="DNA_methylase_A-5"/>
</dbReference>
<dbReference type="InterPro" id="IPR050953">
    <property type="entry name" value="N4_N6_ade-DNA_methylase"/>
</dbReference>
<accession>A0A0A0E873</accession>
<organism evidence="8 9">
    <name type="scientific">Pseudooceanicola atlanticus</name>
    <dbReference type="NCBI Taxonomy" id="1461694"/>
    <lineage>
        <taxon>Bacteria</taxon>
        <taxon>Pseudomonadati</taxon>
        <taxon>Pseudomonadota</taxon>
        <taxon>Alphaproteobacteria</taxon>
        <taxon>Rhodobacterales</taxon>
        <taxon>Paracoccaceae</taxon>
        <taxon>Pseudooceanicola</taxon>
    </lineage>
</organism>
<proteinExistence type="inferred from homology"/>
<gene>
    <name evidence="8" type="ORF">ATO9_23000</name>
</gene>
<comment type="caution">
    <text evidence="8">The sequence shown here is derived from an EMBL/GenBank/DDBJ whole genome shotgun (WGS) entry which is preliminary data.</text>
</comment>
<evidence type="ECO:0000256" key="5">
    <source>
        <dbReference type="ARBA" id="ARBA00022747"/>
    </source>
</evidence>
<dbReference type="EC" id="2.1.1.72" evidence="2"/>
<keyword evidence="5" id="KW-0680">Restriction system</keyword>
<dbReference type="Proteomes" id="UP000030004">
    <property type="component" value="Unassembled WGS sequence"/>
</dbReference>
<evidence type="ECO:0000313" key="9">
    <source>
        <dbReference type="Proteomes" id="UP000030004"/>
    </source>
</evidence>
<evidence type="ECO:0000313" key="8">
    <source>
        <dbReference type="EMBL" id="KGM46614.1"/>
    </source>
</evidence>
<dbReference type="GO" id="GO:0009307">
    <property type="term" value="P:DNA restriction-modification system"/>
    <property type="evidence" value="ECO:0007669"/>
    <property type="project" value="UniProtKB-KW"/>
</dbReference>
<dbReference type="AlphaFoldDB" id="A0A0A0E873"/>
<dbReference type="OrthoDB" id="9806213at2"/>
<keyword evidence="9" id="KW-1185">Reference proteome</keyword>
<evidence type="ECO:0000256" key="6">
    <source>
        <dbReference type="ARBA" id="ARBA00047942"/>
    </source>
</evidence>
<protein>
    <recommendedName>
        <fullName evidence="2">site-specific DNA-methyltransferase (adenine-specific)</fullName>
        <ecNumber evidence="2">2.1.1.72</ecNumber>
    </recommendedName>
</protein>
<dbReference type="Gene3D" id="3.40.50.150">
    <property type="entry name" value="Vaccinia Virus protein VP39"/>
    <property type="match status" value="1"/>
</dbReference>
<evidence type="ECO:0000256" key="2">
    <source>
        <dbReference type="ARBA" id="ARBA00011900"/>
    </source>
</evidence>
<evidence type="ECO:0000259" key="7">
    <source>
        <dbReference type="Pfam" id="PF02384"/>
    </source>
</evidence>
<dbReference type="GO" id="GO:0009007">
    <property type="term" value="F:site-specific DNA-methyltransferase (adenine-specific) activity"/>
    <property type="evidence" value="ECO:0007669"/>
    <property type="project" value="UniProtKB-EC"/>
</dbReference>
<dbReference type="GO" id="GO:0008170">
    <property type="term" value="F:N-methyltransferase activity"/>
    <property type="evidence" value="ECO:0007669"/>
    <property type="project" value="InterPro"/>
</dbReference>
<dbReference type="PANTHER" id="PTHR33841">
    <property type="entry name" value="DNA METHYLTRANSFERASE YEEA-RELATED"/>
    <property type="match status" value="1"/>
</dbReference>
<dbReference type="RefSeq" id="WP_043754885.1">
    <property type="nucleotide sequence ID" value="NZ_AQQX01000030.1"/>
</dbReference>
<keyword evidence="4" id="KW-0808">Transferase</keyword>
<keyword evidence="3 8" id="KW-0489">Methyltransferase</keyword>